<feature type="transmembrane region" description="Helical" evidence="6">
    <location>
        <begin position="358"/>
        <end position="379"/>
    </location>
</feature>
<dbReference type="HOGENOM" id="CLU_030017_0_0_5"/>
<dbReference type="PANTHER" id="PTHR23538">
    <property type="entry name" value="44.5 KD BACTERIOCHLOROPHYLL SYNTHASE SUBUNIT"/>
    <property type="match status" value="1"/>
</dbReference>
<feature type="transmembrane region" description="Helical" evidence="6">
    <location>
        <begin position="211"/>
        <end position="231"/>
    </location>
</feature>
<evidence type="ECO:0000256" key="1">
    <source>
        <dbReference type="ARBA" id="ARBA00004141"/>
    </source>
</evidence>
<name>Q219Y4_RHOPB</name>
<dbReference type="AlphaFoldDB" id="Q219Y4"/>
<dbReference type="InterPro" id="IPR004896">
    <property type="entry name" value="PucC-rel"/>
</dbReference>
<dbReference type="STRING" id="316056.RPC_1240"/>
<gene>
    <name evidence="7" type="ordered locus">RPC_1240</name>
</gene>
<dbReference type="EMBL" id="CP000301">
    <property type="protein sequence ID" value="ABD86802.1"/>
    <property type="molecule type" value="Genomic_DNA"/>
</dbReference>
<dbReference type="InterPro" id="IPR036259">
    <property type="entry name" value="MFS_trans_sf"/>
</dbReference>
<keyword evidence="3 6" id="KW-0812">Transmembrane</keyword>
<dbReference type="OrthoDB" id="8558818at2"/>
<evidence type="ECO:0000256" key="4">
    <source>
        <dbReference type="ARBA" id="ARBA00022989"/>
    </source>
</evidence>
<reference evidence="7" key="1">
    <citation type="submission" date="2006-03" db="EMBL/GenBank/DDBJ databases">
        <title>Complete sequence of Rhodopseudomonas palustris BisB18.</title>
        <authorList>
            <consortium name="US DOE Joint Genome Institute"/>
            <person name="Copeland A."/>
            <person name="Lucas S."/>
            <person name="Lapidus A."/>
            <person name="Barry K."/>
            <person name="Detter J.C."/>
            <person name="Glavina del Rio T."/>
            <person name="Hammon N."/>
            <person name="Israni S."/>
            <person name="Dalin E."/>
            <person name="Tice H."/>
            <person name="Pitluck S."/>
            <person name="Chain P."/>
            <person name="Malfatti S."/>
            <person name="Shin M."/>
            <person name="Vergez L."/>
            <person name="Schmutz J."/>
            <person name="Larimer F."/>
            <person name="Land M."/>
            <person name="Hauser L."/>
            <person name="Pelletier D.A."/>
            <person name="Kyrpides N."/>
            <person name="Anderson I."/>
            <person name="Oda Y."/>
            <person name="Harwood C.S."/>
            <person name="Richardson P."/>
        </authorList>
    </citation>
    <scope>NUCLEOTIDE SEQUENCE [LARGE SCALE GENOMIC DNA]</scope>
    <source>
        <strain evidence="7">BisB18</strain>
    </source>
</reference>
<dbReference type="Pfam" id="PF03209">
    <property type="entry name" value="PUCC"/>
    <property type="match status" value="1"/>
</dbReference>
<dbReference type="RefSeq" id="WP_011471707.1">
    <property type="nucleotide sequence ID" value="NC_007925.1"/>
</dbReference>
<dbReference type="GO" id="GO:0016020">
    <property type="term" value="C:membrane"/>
    <property type="evidence" value="ECO:0007669"/>
    <property type="project" value="UniProtKB-SubCell"/>
</dbReference>
<feature type="transmembrane region" description="Helical" evidence="6">
    <location>
        <begin position="391"/>
        <end position="416"/>
    </location>
</feature>
<dbReference type="CDD" id="cd06176">
    <property type="entry name" value="MFS_BCD_PucC-like"/>
    <property type="match status" value="1"/>
</dbReference>
<dbReference type="Gene3D" id="1.20.1250.20">
    <property type="entry name" value="MFS general substrate transporter like domains"/>
    <property type="match status" value="1"/>
</dbReference>
<sequence>MNPVSQKAMKAWISLGTRFLPFADAATPDLPLSRLLRLSLFQVSVGMSLVLLVGTLNRVMIVELNVPASIVGIMISLPLIFAPFRALIGFRSDVHKSVLGWKRVPFLYKGTMVQFGGLAILPFALLVLSGGGEAGHAPVWIGQAAAAIAFLLIGAGVHTTQTVGLALATDLAAPESRPKVVGLMYVMLLFGMIASAFIFGALLADFSPGRLIQVIQGAAVVTIVLNGIAVWKQETRRSGAAAQAAQQPRTPGFRETWDAFIAGDNALRRLVAVGLGTMAFSMEDVLLEPFGGQILHLAVGDTTKLTAALALGGLFGFALASRVLSRGADPFRMASYGALVGIPAFLAVIFAAPLMSALLFGAGTFLIGFGAGLFGHGTLTATMNAAPKHQAGLALGAWGAVQASAAGIAIALGGVLRDLVDAIAPHTSLGAAAGYDFVYCLEIVLLLATLIIMVPLIRQPGAYAGAGQLLTRPPIGLETETEKS</sequence>
<comment type="subcellular location">
    <subcellularLocation>
        <location evidence="1">Membrane</location>
        <topology evidence="1">Multi-pass membrane protein</topology>
    </subcellularLocation>
</comment>
<keyword evidence="5 6" id="KW-0472">Membrane</keyword>
<dbReference type="SUPFAM" id="SSF103473">
    <property type="entry name" value="MFS general substrate transporter"/>
    <property type="match status" value="1"/>
</dbReference>
<dbReference type="InterPro" id="IPR026036">
    <property type="entry name" value="PucC"/>
</dbReference>
<dbReference type="PANTHER" id="PTHR23538:SF1">
    <property type="entry name" value="44.5 KD BACTERIOCHLOROPHYLL SYNTHASE SUBUNIT"/>
    <property type="match status" value="1"/>
</dbReference>
<dbReference type="PIRSF" id="PIRSF016565">
    <property type="entry name" value="PucC"/>
    <property type="match status" value="1"/>
</dbReference>
<dbReference type="KEGG" id="rpc:RPC_1240"/>
<feature type="transmembrane region" description="Helical" evidence="6">
    <location>
        <begin position="106"/>
        <end position="128"/>
    </location>
</feature>
<feature type="transmembrane region" description="Helical" evidence="6">
    <location>
        <begin position="305"/>
        <end position="324"/>
    </location>
</feature>
<keyword evidence="4 6" id="KW-1133">Transmembrane helix</keyword>
<feature type="transmembrane region" description="Helical" evidence="6">
    <location>
        <begin position="35"/>
        <end position="54"/>
    </location>
</feature>
<feature type="transmembrane region" description="Helical" evidence="6">
    <location>
        <begin position="436"/>
        <end position="457"/>
    </location>
</feature>
<comment type="similarity">
    <text evidence="2">Belongs to the PucC family.</text>
</comment>
<protein>
    <submittedName>
        <fullName evidence="7">PUCC protein</fullName>
    </submittedName>
</protein>
<evidence type="ECO:0000256" key="3">
    <source>
        <dbReference type="ARBA" id="ARBA00022692"/>
    </source>
</evidence>
<organism evidence="7">
    <name type="scientific">Rhodopseudomonas palustris (strain BisB18)</name>
    <dbReference type="NCBI Taxonomy" id="316056"/>
    <lineage>
        <taxon>Bacteria</taxon>
        <taxon>Pseudomonadati</taxon>
        <taxon>Pseudomonadota</taxon>
        <taxon>Alphaproteobacteria</taxon>
        <taxon>Hyphomicrobiales</taxon>
        <taxon>Nitrobacteraceae</taxon>
        <taxon>Rhodopseudomonas</taxon>
    </lineage>
</organism>
<evidence type="ECO:0000256" key="6">
    <source>
        <dbReference type="SAM" id="Phobius"/>
    </source>
</evidence>
<dbReference type="eggNOG" id="COG2814">
    <property type="taxonomic scope" value="Bacteria"/>
</dbReference>
<evidence type="ECO:0000313" key="7">
    <source>
        <dbReference type="EMBL" id="ABD86802.1"/>
    </source>
</evidence>
<feature type="transmembrane region" description="Helical" evidence="6">
    <location>
        <begin position="180"/>
        <end position="204"/>
    </location>
</feature>
<evidence type="ECO:0000256" key="5">
    <source>
        <dbReference type="ARBA" id="ARBA00023136"/>
    </source>
</evidence>
<feature type="transmembrane region" description="Helical" evidence="6">
    <location>
        <begin position="140"/>
        <end position="160"/>
    </location>
</feature>
<proteinExistence type="inferred from homology"/>
<feature type="transmembrane region" description="Helical" evidence="6">
    <location>
        <begin position="336"/>
        <end position="352"/>
    </location>
</feature>
<feature type="transmembrane region" description="Helical" evidence="6">
    <location>
        <begin position="66"/>
        <end position="86"/>
    </location>
</feature>
<accession>Q219Y4</accession>
<evidence type="ECO:0000256" key="2">
    <source>
        <dbReference type="ARBA" id="ARBA00008412"/>
    </source>
</evidence>